<evidence type="ECO:0000256" key="1">
    <source>
        <dbReference type="ARBA" id="ARBA00004162"/>
    </source>
</evidence>
<evidence type="ECO:0000256" key="11">
    <source>
        <dbReference type="ARBA" id="ARBA00023136"/>
    </source>
</evidence>
<dbReference type="GO" id="GO:0004674">
    <property type="term" value="F:protein serine/threonine kinase activity"/>
    <property type="evidence" value="ECO:0007669"/>
    <property type="project" value="UniProtKB-KW"/>
</dbReference>
<feature type="binding site" evidence="14">
    <location>
        <position position="317"/>
    </location>
    <ligand>
        <name>ATP</name>
        <dbReference type="ChEBI" id="CHEBI:30616"/>
    </ligand>
</feature>
<keyword evidence="5" id="KW-0808">Transferase</keyword>
<accession>A0A9Q0FZA6</accession>
<sequence>MATSWRTLISSSAAAATTSSSFSCPVDLSYVKTVPWDASLCQGTKRERCCGALLSLYGMGMAQHLKNTSEFQLPTRNASASCLSDFQEQLAALSIGSSVVPTCFPDPDQFVSSPSQCGGIVTLQDWIQKAGPTTPMDTACRGDFSDSARCGLCFRAGQAVNLNLTTLYPSTASKCFSFVCLYAAAFISDSGPMDPLTASCTLRLPLANAETTRKPSKGSKDRLLKVLLASFGGVLGVLLASALAVFYRKWERERKQTAYASGFSEATLFPNSGAKWFRLSELEQATNWFSQKNFLGQGGFGVVYKGTLEDGTLIAVKEMQAMDLQGDEEFSNEVEILCKIRHRNLLSLRGCCVATDDYGCKRRYLQAKHGKMEEILDETIKEQGPKAIMERFVLVGILCAHVMVAFRPTIADALKMLEGDIDIPQLPDRPLPLSHDSLRPLWDSLSISETSGWSSSTSAKLQSVCFEAAMTQD</sequence>
<comment type="subcellular location">
    <subcellularLocation>
        <location evidence="1">Cell membrane</location>
        <topology evidence="1">Single-pass membrane protein</topology>
    </subcellularLocation>
</comment>
<evidence type="ECO:0000259" key="16">
    <source>
        <dbReference type="PROSITE" id="PS50011"/>
    </source>
</evidence>
<dbReference type="GO" id="GO:0005524">
    <property type="term" value="F:ATP binding"/>
    <property type="evidence" value="ECO:0007669"/>
    <property type="project" value="UniProtKB-UniRule"/>
</dbReference>
<evidence type="ECO:0000313" key="18">
    <source>
        <dbReference type="Proteomes" id="UP001141552"/>
    </source>
</evidence>
<comment type="catalytic activity">
    <reaction evidence="12">
        <text>L-threonyl-[protein] + ATP = O-phospho-L-threonyl-[protein] + ADP + H(+)</text>
        <dbReference type="Rhea" id="RHEA:46608"/>
        <dbReference type="Rhea" id="RHEA-COMP:11060"/>
        <dbReference type="Rhea" id="RHEA-COMP:11605"/>
        <dbReference type="ChEBI" id="CHEBI:15378"/>
        <dbReference type="ChEBI" id="CHEBI:30013"/>
        <dbReference type="ChEBI" id="CHEBI:30616"/>
        <dbReference type="ChEBI" id="CHEBI:61977"/>
        <dbReference type="ChEBI" id="CHEBI:456216"/>
        <dbReference type="EC" id="2.7.11.1"/>
    </reaction>
</comment>
<gene>
    <name evidence="17" type="ORF">Tsubulata_035580</name>
</gene>
<dbReference type="PROSITE" id="PS51257">
    <property type="entry name" value="PROKAR_LIPOPROTEIN"/>
    <property type="match status" value="1"/>
</dbReference>
<keyword evidence="6 15" id="KW-0812">Transmembrane</keyword>
<dbReference type="GO" id="GO:0005886">
    <property type="term" value="C:plasma membrane"/>
    <property type="evidence" value="ECO:0007669"/>
    <property type="project" value="UniProtKB-SubCell"/>
</dbReference>
<dbReference type="EMBL" id="JAKUCV010003356">
    <property type="protein sequence ID" value="KAJ4839287.1"/>
    <property type="molecule type" value="Genomic_DNA"/>
</dbReference>
<keyword evidence="10 15" id="KW-1133">Transmembrane helix</keyword>
<dbReference type="Proteomes" id="UP001141552">
    <property type="component" value="Unassembled WGS sequence"/>
</dbReference>
<dbReference type="FunFam" id="3.30.200.20:FF:000542">
    <property type="entry name" value="Receptor-like serine/threonine-protein kinase At4g25390"/>
    <property type="match status" value="1"/>
</dbReference>
<evidence type="ECO:0000256" key="5">
    <source>
        <dbReference type="ARBA" id="ARBA00022679"/>
    </source>
</evidence>
<dbReference type="InterPro" id="IPR020635">
    <property type="entry name" value="Tyr_kinase_cat_dom"/>
</dbReference>
<keyword evidence="9 14" id="KW-0067">ATP-binding</keyword>
<evidence type="ECO:0000256" key="14">
    <source>
        <dbReference type="PROSITE-ProRule" id="PRU10141"/>
    </source>
</evidence>
<dbReference type="AlphaFoldDB" id="A0A9Q0FZA6"/>
<dbReference type="InterPro" id="IPR000719">
    <property type="entry name" value="Prot_kinase_dom"/>
</dbReference>
<dbReference type="OrthoDB" id="122279at2759"/>
<dbReference type="InterPro" id="IPR017441">
    <property type="entry name" value="Protein_kinase_ATP_BS"/>
</dbReference>
<dbReference type="Pfam" id="PF19160">
    <property type="entry name" value="SPARK"/>
    <property type="match status" value="1"/>
</dbReference>
<dbReference type="InterPro" id="IPR011009">
    <property type="entry name" value="Kinase-like_dom_sf"/>
</dbReference>
<keyword evidence="3" id="KW-1003">Cell membrane</keyword>
<proteinExistence type="predicted"/>
<evidence type="ECO:0000256" key="12">
    <source>
        <dbReference type="ARBA" id="ARBA00047899"/>
    </source>
</evidence>
<dbReference type="PANTHER" id="PTHR47989:SF62">
    <property type="entry name" value="OS05G0423500 PROTEIN"/>
    <property type="match status" value="1"/>
</dbReference>
<evidence type="ECO:0000256" key="8">
    <source>
        <dbReference type="ARBA" id="ARBA00022777"/>
    </source>
</evidence>
<evidence type="ECO:0000256" key="3">
    <source>
        <dbReference type="ARBA" id="ARBA00022475"/>
    </source>
</evidence>
<dbReference type="InterPro" id="IPR001245">
    <property type="entry name" value="Ser-Thr/Tyr_kinase_cat_dom"/>
</dbReference>
<evidence type="ECO:0000256" key="9">
    <source>
        <dbReference type="ARBA" id="ARBA00022840"/>
    </source>
</evidence>
<dbReference type="Gene3D" id="3.30.200.20">
    <property type="entry name" value="Phosphorylase Kinase, domain 1"/>
    <property type="match status" value="1"/>
</dbReference>
<dbReference type="GO" id="GO:0004713">
    <property type="term" value="F:protein tyrosine kinase activity"/>
    <property type="evidence" value="ECO:0007669"/>
    <property type="project" value="InterPro"/>
</dbReference>
<dbReference type="PROSITE" id="PS50011">
    <property type="entry name" value="PROTEIN_KINASE_DOM"/>
    <property type="match status" value="1"/>
</dbReference>
<keyword evidence="4" id="KW-0723">Serine/threonine-protein kinase</keyword>
<dbReference type="EC" id="2.7.11.1" evidence="2"/>
<comment type="catalytic activity">
    <reaction evidence="13">
        <text>L-seryl-[protein] + ATP = O-phospho-L-seryl-[protein] + ADP + H(+)</text>
        <dbReference type="Rhea" id="RHEA:17989"/>
        <dbReference type="Rhea" id="RHEA-COMP:9863"/>
        <dbReference type="Rhea" id="RHEA-COMP:11604"/>
        <dbReference type="ChEBI" id="CHEBI:15378"/>
        <dbReference type="ChEBI" id="CHEBI:29999"/>
        <dbReference type="ChEBI" id="CHEBI:30616"/>
        <dbReference type="ChEBI" id="CHEBI:83421"/>
        <dbReference type="ChEBI" id="CHEBI:456216"/>
        <dbReference type="EC" id="2.7.11.1"/>
    </reaction>
</comment>
<evidence type="ECO:0000256" key="13">
    <source>
        <dbReference type="ARBA" id="ARBA00048679"/>
    </source>
</evidence>
<dbReference type="SMART" id="SM00219">
    <property type="entry name" value="TyrKc"/>
    <property type="match status" value="1"/>
</dbReference>
<comment type="caution">
    <text evidence="17">The sequence shown here is derived from an EMBL/GenBank/DDBJ whole genome shotgun (WGS) entry which is preliminary data.</text>
</comment>
<protein>
    <recommendedName>
        <fullName evidence="2">non-specific serine/threonine protein kinase</fullName>
        <ecNumber evidence="2">2.7.11.1</ecNumber>
    </recommendedName>
</protein>
<evidence type="ECO:0000256" key="4">
    <source>
        <dbReference type="ARBA" id="ARBA00022527"/>
    </source>
</evidence>
<feature type="transmembrane region" description="Helical" evidence="15">
    <location>
        <begin position="223"/>
        <end position="247"/>
    </location>
</feature>
<evidence type="ECO:0000256" key="10">
    <source>
        <dbReference type="ARBA" id="ARBA00022989"/>
    </source>
</evidence>
<evidence type="ECO:0000256" key="6">
    <source>
        <dbReference type="ARBA" id="ARBA00022692"/>
    </source>
</evidence>
<keyword evidence="8" id="KW-0418">Kinase</keyword>
<evidence type="ECO:0000256" key="7">
    <source>
        <dbReference type="ARBA" id="ARBA00022741"/>
    </source>
</evidence>
<feature type="domain" description="Protein kinase" evidence="16">
    <location>
        <begin position="289"/>
        <end position="473"/>
    </location>
</feature>
<dbReference type="Pfam" id="PF07714">
    <property type="entry name" value="PK_Tyr_Ser-Thr"/>
    <property type="match status" value="1"/>
</dbReference>
<reference evidence="17" key="2">
    <citation type="journal article" date="2023" name="Plants (Basel)">
        <title>Annotation of the Turnera subulata (Passifloraceae) Draft Genome Reveals the S-Locus Evolved after the Divergence of Turneroideae from Passifloroideae in a Stepwise Manner.</title>
        <authorList>
            <person name="Henning P.M."/>
            <person name="Roalson E.H."/>
            <person name="Mir W."/>
            <person name="McCubbin A.G."/>
            <person name="Shore J.S."/>
        </authorList>
    </citation>
    <scope>NUCLEOTIDE SEQUENCE</scope>
    <source>
        <strain evidence="17">F60SS</strain>
    </source>
</reference>
<dbReference type="PANTHER" id="PTHR47989">
    <property type="entry name" value="OS01G0750732 PROTEIN"/>
    <property type="match status" value="1"/>
</dbReference>
<name>A0A9Q0FZA6_9ROSI</name>
<reference evidence="17" key="1">
    <citation type="submission" date="2022-02" db="EMBL/GenBank/DDBJ databases">
        <authorList>
            <person name="Henning P.M."/>
            <person name="McCubbin A.G."/>
            <person name="Shore J.S."/>
        </authorList>
    </citation>
    <scope>NUCLEOTIDE SEQUENCE</scope>
    <source>
        <strain evidence="17">F60SS</strain>
        <tissue evidence="17">Leaves</tissue>
    </source>
</reference>
<dbReference type="PROSITE" id="PS00107">
    <property type="entry name" value="PROTEIN_KINASE_ATP"/>
    <property type="match status" value="1"/>
</dbReference>
<keyword evidence="7 14" id="KW-0547">Nucleotide-binding</keyword>
<keyword evidence="18" id="KW-1185">Reference proteome</keyword>
<organism evidence="17 18">
    <name type="scientific">Turnera subulata</name>
    <dbReference type="NCBI Taxonomy" id="218843"/>
    <lineage>
        <taxon>Eukaryota</taxon>
        <taxon>Viridiplantae</taxon>
        <taxon>Streptophyta</taxon>
        <taxon>Embryophyta</taxon>
        <taxon>Tracheophyta</taxon>
        <taxon>Spermatophyta</taxon>
        <taxon>Magnoliopsida</taxon>
        <taxon>eudicotyledons</taxon>
        <taxon>Gunneridae</taxon>
        <taxon>Pentapetalae</taxon>
        <taxon>rosids</taxon>
        <taxon>fabids</taxon>
        <taxon>Malpighiales</taxon>
        <taxon>Passifloraceae</taxon>
        <taxon>Turnera</taxon>
    </lineage>
</organism>
<evidence type="ECO:0000256" key="15">
    <source>
        <dbReference type="SAM" id="Phobius"/>
    </source>
</evidence>
<dbReference type="SUPFAM" id="SSF56112">
    <property type="entry name" value="Protein kinase-like (PK-like)"/>
    <property type="match status" value="1"/>
</dbReference>
<dbReference type="InterPro" id="IPR043891">
    <property type="entry name" value="SPARK"/>
</dbReference>
<keyword evidence="11 15" id="KW-0472">Membrane</keyword>
<evidence type="ECO:0000256" key="2">
    <source>
        <dbReference type="ARBA" id="ARBA00012513"/>
    </source>
</evidence>
<evidence type="ECO:0000313" key="17">
    <source>
        <dbReference type="EMBL" id="KAJ4839287.1"/>
    </source>
</evidence>